<dbReference type="InterPro" id="IPR015879">
    <property type="entry name" value="Ring_hydroxy_dOase_asu_C_dom"/>
</dbReference>
<dbReference type="InterPro" id="IPR036922">
    <property type="entry name" value="Rieske_2Fe-2S_sf"/>
</dbReference>
<evidence type="ECO:0000256" key="6">
    <source>
        <dbReference type="ARBA" id="ARBA00023004"/>
    </source>
</evidence>
<evidence type="ECO:0000256" key="7">
    <source>
        <dbReference type="ARBA" id="ARBA00023014"/>
    </source>
</evidence>
<dbReference type="PRINTS" id="PR00090">
    <property type="entry name" value="RNGDIOXGNASE"/>
</dbReference>
<feature type="domain" description="Rieske" evidence="9">
    <location>
        <begin position="48"/>
        <end position="159"/>
    </location>
</feature>
<dbReference type="InterPro" id="IPR001663">
    <property type="entry name" value="Rng_hydr_dOase-A"/>
</dbReference>
<sequence length="441" mass="50145">MKPFESINLDAYLDERPAEGVIRVDRSIFTDPAIFELEMERIWERSWLYVCHESQIPNHGDFLTTHLGRQPVVVIRGASGKVNIFINACAHRGSQLVHEERGNKTDMTCFFHGWCFDTDGKLMSVTREKGGGYPDQFRKENFHLTAAPRVESYRGFVFASLSDEAPTLAEHLRDARVMIDLMADQGGEQGLEVLRGHSTYTYDGNWKLQAENGVDGYHVHGLHVNFALTTQNRERIRAGANQIKSMDVSQLGNLDAGFFDFGNGHVVLWGDWPNRGDRRPNFHMYGEWTEKFGEVYAEWMIGKLRNTLIYPNVFLMDQMSSQIRVFRPVAVDKTEVTIYAIAPKGEPPKMRAHRIRQYEDFFNASGMATPDDLSEFAYAQNAAQGRLARWNDLTRGVKFLTKGADARAAALGVKPDYCGGKVEDEGIFLAQHRHWLNAMQK</sequence>
<dbReference type="Proteomes" id="UP000092952">
    <property type="component" value="Chromosome"/>
</dbReference>
<name>A0A1B1YTW1_9GAMM</name>
<keyword evidence="11" id="KW-1185">Reference proteome</keyword>
<dbReference type="AlphaFoldDB" id="A0A1B1YTW1"/>
<evidence type="ECO:0000259" key="9">
    <source>
        <dbReference type="PROSITE" id="PS51296"/>
    </source>
</evidence>
<keyword evidence="6" id="KW-0408">Iron</keyword>
<keyword evidence="5" id="KW-0560">Oxidoreductase</keyword>
<keyword evidence="4 10" id="KW-0223">Dioxygenase</keyword>
<proteinExistence type="inferred from homology"/>
<dbReference type="Gene3D" id="3.90.380.10">
    <property type="entry name" value="Naphthalene 1,2-dioxygenase Alpha Subunit, Chain A, domain 1"/>
    <property type="match status" value="1"/>
</dbReference>
<evidence type="ECO:0000256" key="4">
    <source>
        <dbReference type="ARBA" id="ARBA00022964"/>
    </source>
</evidence>
<dbReference type="STRING" id="1810504.PG2T_08590"/>
<evidence type="ECO:0000256" key="8">
    <source>
        <dbReference type="ARBA" id="ARBA00023027"/>
    </source>
</evidence>
<comment type="similarity">
    <text evidence="1">Belongs to the bacterial ring-hydroxylating dioxygenase alpha subunit family.</text>
</comment>
<dbReference type="EMBL" id="CP014671">
    <property type="protein sequence ID" value="ANX04228.1"/>
    <property type="molecule type" value="Genomic_DNA"/>
</dbReference>
<evidence type="ECO:0000256" key="2">
    <source>
        <dbReference type="ARBA" id="ARBA00022714"/>
    </source>
</evidence>
<keyword evidence="8" id="KW-0520">NAD</keyword>
<organism evidence="10 11">
    <name type="scientific">Immundisolibacter cernigliae</name>
    <dbReference type="NCBI Taxonomy" id="1810504"/>
    <lineage>
        <taxon>Bacteria</taxon>
        <taxon>Pseudomonadati</taxon>
        <taxon>Pseudomonadota</taxon>
        <taxon>Gammaproteobacteria</taxon>
        <taxon>Immundisolibacterales</taxon>
        <taxon>Immundisolibacteraceae</taxon>
        <taxon>Immundisolibacter</taxon>
    </lineage>
</organism>
<keyword evidence="7" id="KW-0411">Iron-sulfur</keyword>
<dbReference type="CDD" id="cd08879">
    <property type="entry name" value="RHO_alpha_C_AntDO-like"/>
    <property type="match status" value="1"/>
</dbReference>
<dbReference type="InterPro" id="IPR015881">
    <property type="entry name" value="ARHD_Rieske_2Fe_2S"/>
</dbReference>
<dbReference type="PROSITE" id="PS00570">
    <property type="entry name" value="RING_HYDROXYL_ALPHA"/>
    <property type="match status" value="1"/>
</dbReference>
<evidence type="ECO:0000313" key="11">
    <source>
        <dbReference type="Proteomes" id="UP000092952"/>
    </source>
</evidence>
<evidence type="ECO:0000256" key="3">
    <source>
        <dbReference type="ARBA" id="ARBA00022723"/>
    </source>
</evidence>
<dbReference type="PANTHER" id="PTHR43756">
    <property type="entry name" value="CHOLINE MONOOXYGENASE, CHLOROPLASTIC"/>
    <property type="match status" value="1"/>
</dbReference>
<dbReference type="SUPFAM" id="SSF50022">
    <property type="entry name" value="ISP domain"/>
    <property type="match status" value="1"/>
</dbReference>
<dbReference type="SUPFAM" id="SSF55961">
    <property type="entry name" value="Bet v1-like"/>
    <property type="match status" value="1"/>
</dbReference>
<evidence type="ECO:0000313" key="10">
    <source>
        <dbReference type="EMBL" id="ANX04228.1"/>
    </source>
</evidence>
<evidence type="ECO:0000256" key="5">
    <source>
        <dbReference type="ARBA" id="ARBA00023002"/>
    </source>
</evidence>
<dbReference type="InterPro" id="IPR017941">
    <property type="entry name" value="Rieske_2Fe-2S"/>
</dbReference>
<keyword evidence="3" id="KW-0479">Metal-binding</keyword>
<dbReference type="RefSeq" id="WP_068804231.1">
    <property type="nucleotide sequence ID" value="NZ_CP014671.1"/>
</dbReference>
<dbReference type="Gene3D" id="2.102.10.10">
    <property type="entry name" value="Rieske [2Fe-2S] iron-sulphur domain"/>
    <property type="match status" value="1"/>
</dbReference>
<dbReference type="GO" id="GO:0005506">
    <property type="term" value="F:iron ion binding"/>
    <property type="evidence" value="ECO:0007669"/>
    <property type="project" value="InterPro"/>
</dbReference>
<protein>
    <submittedName>
        <fullName evidence="10">Benzoate 1,2-dioxygenase large subunit</fullName>
    </submittedName>
</protein>
<dbReference type="GO" id="GO:0051537">
    <property type="term" value="F:2 iron, 2 sulfur cluster binding"/>
    <property type="evidence" value="ECO:0007669"/>
    <property type="project" value="UniProtKB-KW"/>
</dbReference>
<dbReference type="KEGG" id="gbi:PG2T_08590"/>
<accession>A0A1B1YTW1</accession>
<dbReference type="PANTHER" id="PTHR43756:SF1">
    <property type="entry name" value="3-PHENYLPROPIONATE_CINNAMIC ACID DIOXYGENASE SUBUNIT ALPHA"/>
    <property type="match status" value="1"/>
</dbReference>
<dbReference type="PROSITE" id="PS51296">
    <property type="entry name" value="RIESKE"/>
    <property type="match status" value="1"/>
</dbReference>
<evidence type="ECO:0000256" key="1">
    <source>
        <dbReference type="ARBA" id="ARBA00008751"/>
    </source>
</evidence>
<keyword evidence="2" id="KW-0001">2Fe-2S</keyword>
<gene>
    <name evidence="10" type="ORF">PG2T_08590</name>
</gene>
<dbReference type="Pfam" id="PF00848">
    <property type="entry name" value="Ring_hydroxyl_A"/>
    <property type="match status" value="1"/>
</dbReference>
<reference evidence="11" key="1">
    <citation type="submission" date="2016-03" db="EMBL/GenBank/DDBJ databases">
        <title>Complete genome sequence of Solimmundus cernigliae, representing a novel lineage of polycyclic aromatic hydrocarbon degraders within the Gammaproteobacteria.</title>
        <authorList>
            <person name="Singleton D.R."/>
            <person name="Dickey A.N."/>
            <person name="Scholl E.H."/>
            <person name="Wright F.A."/>
            <person name="Aitken M.D."/>
        </authorList>
    </citation>
    <scope>NUCLEOTIDE SEQUENCE [LARGE SCALE GENOMIC DNA]</scope>
    <source>
        <strain evidence="11">TR3.2</strain>
    </source>
</reference>
<dbReference type="InParanoid" id="A0A1B1YTW1"/>
<dbReference type="GO" id="GO:0051213">
    <property type="term" value="F:dioxygenase activity"/>
    <property type="evidence" value="ECO:0007669"/>
    <property type="project" value="UniProtKB-KW"/>
</dbReference>
<dbReference type="Pfam" id="PF00355">
    <property type="entry name" value="Rieske"/>
    <property type="match status" value="1"/>
</dbReference>